<sequence>MATDASRRATLSDIARAAGVSVGTASKALNDRFDVNPETRARVVRVAAELNFRPNALARGLLAGRTRSVGVLTSDLSGRFAPMIVVGVENALGAEESSVLLSITRGEPALERHYVRGFIERRVDGILVVGSSPDPRAPVQGMEGTPAVYVYAPSSSPEDASVVADNVAAGALAAEHLLEQGRRSVFVLSGPPEAAAARDRAEGVRAALAAAGAPLTPLQTLYGDWTEQWGWDAVGGVLASGAEADGFVCGDDQIARGAVDRLLAEGVAVPEEAGVVGFDNWDVLAEYGRHPITSVDMELAEIGARAARMLTSGGPAAGVVAHPGRVVARWSTLGRAKD</sequence>
<dbReference type="InterPro" id="IPR046335">
    <property type="entry name" value="LacI/GalR-like_sensor"/>
</dbReference>
<dbReference type="InterPro" id="IPR028082">
    <property type="entry name" value="Peripla_BP_I"/>
</dbReference>
<protein>
    <submittedName>
        <fullName evidence="6">LacI family transcriptional regulator</fullName>
    </submittedName>
</protein>
<dbReference type="SUPFAM" id="SSF47413">
    <property type="entry name" value="lambda repressor-like DNA-binding domains"/>
    <property type="match status" value="1"/>
</dbReference>
<evidence type="ECO:0000313" key="6">
    <source>
        <dbReference type="EMBL" id="THV30824.1"/>
    </source>
</evidence>
<dbReference type="SUPFAM" id="SSF53822">
    <property type="entry name" value="Periplasmic binding protein-like I"/>
    <property type="match status" value="1"/>
</dbReference>
<feature type="domain" description="HTH lacI-type" evidence="5">
    <location>
        <begin position="9"/>
        <end position="63"/>
    </location>
</feature>
<dbReference type="GO" id="GO:0000976">
    <property type="term" value="F:transcription cis-regulatory region binding"/>
    <property type="evidence" value="ECO:0007669"/>
    <property type="project" value="TreeGrafter"/>
</dbReference>
<keyword evidence="7" id="KW-1185">Reference proteome</keyword>
<dbReference type="PANTHER" id="PTHR30146">
    <property type="entry name" value="LACI-RELATED TRANSCRIPTIONAL REPRESSOR"/>
    <property type="match status" value="1"/>
</dbReference>
<dbReference type="InterPro" id="IPR000843">
    <property type="entry name" value="HTH_LacI"/>
</dbReference>
<dbReference type="Gene3D" id="3.40.50.2300">
    <property type="match status" value="2"/>
</dbReference>
<dbReference type="Pfam" id="PF00356">
    <property type="entry name" value="LacI"/>
    <property type="match status" value="1"/>
</dbReference>
<gene>
    <name evidence="6" type="ORF">E9998_05465</name>
</gene>
<dbReference type="Pfam" id="PF13377">
    <property type="entry name" value="Peripla_BP_3"/>
    <property type="match status" value="1"/>
</dbReference>
<reference evidence="6 7" key="1">
    <citation type="journal article" date="2018" name="Int. J. Syst. Evol. Microbiol.">
        <title>Glycomyces paridis sp. nov., isolated from the medicinal plant Paris polyphylla.</title>
        <authorList>
            <person name="Fang X.M."/>
            <person name="Bai J.L."/>
            <person name="Su J."/>
            <person name="Zhao L.L."/>
            <person name="Liu H.Y."/>
            <person name="Ma B.P."/>
            <person name="Zhang Y.Q."/>
            <person name="Yu L.Y."/>
        </authorList>
    </citation>
    <scope>NUCLEOTIDE SEQUENCE [LARGE SCALE GENOMIC DNA]</scope>
    <source>
        <strain evidence="6 7">CPCC 204357</strain>
    </source>
</reference>
<dbReference type="PROSITE" id="PS50932">
    <property type="entry name" value="HTH_LACI_2"/>
    <property type="match status" value="1"/>
</dbReference>
<keyword evidence="2" id="KW-0805">Transcription regulation</keyword>
<dbReference type="RefSeq" id="WP_136528690.1">
    <property type="nucleotide sequence ID" value="NZ_STGX01000003.1"/>
</dbReference>
<dbReference type="Gene3D" id="1.10.260.40">
    <property type="entry name" value="lambda repressor-like DNA-binding domains"/>
    <property type="match status" value="1"/>
</dbReference>
<dbReference type="InterPro" id="IPR010982">
    <property type="entry name" value="Lambda_DNA-bd_dom_sf"/>
</dbReference>
<dbReference type="EMBL" id="STGX01000003">
    <property type="protein sequence ID" value="THV30824.1"/>
    <property type="molecule type" value="Genomic_DNA"/>
</dbReference>
<dbReference type="PANTHER" id="PTHR30146:SF148">
    <property type="entry name" value="HTH-TYPE TRANSCRIPTIONAL REPRESSOR PURR-RELATED"/>
    <property type="match status" value="1"/>
</dbReference>
<evidence type="ECO:0000313" key="7">
    <source>
        <dbReference type="Proteomes" id="UP000305792"/>
    </source>
</evidence>
<proteinExistence type="predicted"/>
<dbReference type="AlphaFoldDB" id="A0A4S8PRH0"/>
<organism evidence="6 7">
    <name type="scientific">Glycomyces paridis</name>
    <dbReference type="NCBI Taxonomy" id="2126555"/>
    <lineage>
        <taxon>Bacteria</taxon>
        <taxon>Bacillati</taxon>
        <taxon>Actinomycetota</taxon>
        <taxon>Actinomycetes</taxon>
        <taxon>Glycomycetales</taxon>
        <taxon>Glycomycetaceae</taxon>
        <taxon>Glycomyces</taxon>
    </lineage>
</organism>
<name>A0A4S8PRH0_9ACTN</name>
<comment type="caution">
    <text evidence="6">The sequence shown here is derived from an EMBL/GenBank/DDBJ whole genome shotgun (WGS) entry which is preliminary data.</text>
</comment>
<evidence type="ECO:0000256" key="4">
    <source>
        <dbReference type="ARBA" id="ARBA00023163"/>
    </source>
</evidence>
<evidence type="ECO:0000259" key="5">
    <source>
        <dbReference type="PROSITE" id="PS50932"/>
    </source>
</evidence>
<dbReference type="Proteomes" id="UP000305792">
    <property type="component" value="Unassembled WGS sequence"/>
</dbReference>
<dbReference type="CDD" id="cd01392">
    <property type="entry name" value="HTH_LacI"/>
    <property type="match status" value="1"/>
</dbReference>
<keyword evidence="3" id="KW-0238">DNA-binding</keyword>
<keyword evidence="4" id="KW-0804">Transcription</keyword>
<accession>A0A4S8PRH0</accession>
<dbReference type="GO" id="GO:0003700">
    <property type="term" value="F:DNA-binding transcription factor activity"/>
    <property type="evidence" value="ECO:0007669"/>
    <property type="project" value="TreeGrafter"/>
</dbReference>
<dbReference type="SMART" id="SM00354">
    <property type="entry name" value="HTH_LACI"/>
    <property type="match status" value="1"/>
</dbReference>
<keyword evidence="1" id="KW-0678">Repressor</keyword>
<dbReference type="OrthoDB" id="3467214at2"/>
<evidence type="ECO:0000256" key="3">
    <source>
        <dbReference type="ARBA" id="ARBA00023125"/>
    </source>
</evidence>
<evidence type="ECO:0000256" key="1">
    <source>
        <dbReference type="ARBA" id="ARBA00022491"/>
    </source>
</evidence>
<evidence type="ECO:0000256" key="2">
    <source>
        <dbReference type="ARBA" id="ARBA00023015"/>
    </source>
</evidence>
<dbReference type="PROSITE" id="PS00356">
    <property type="entry name" value="HTH_LACI_1"/>
    <property type="match status" value="1"/>
</dbReference>